<evidence type="ECO:0000313" key="3">
    <source>
        <dbReference type="Proteomes" id="UP000708148"/>
    </source>
</evidence>
<proteinExistence type="predicted"/>
<evidence type="ECO:0000313" key="2">
    <source>
        <dbReference type="EMBL" id="CAD7702038.1"/>
    </source>
</evidence>
<feature type="region of interest" description="Disordered" evidence="1">
    <location>
        <begin position="24"/>
        <end position="60"/>
    </location>
</feature>
<dbReference type="OrthoDB" id="348976at2759"/>
<feature type="non-terminal residue" evidence="2">
    <location>
        <position position="470"/>
    </location>
</feature>
<gene>
    <name evidence="2" type="ORF">OSTQU699_LOCUS7395</name>
</gene>
<dbReference type="PANTHER" id="PTHR34123">
    <property type="entry name" value="OS04G0578200 PROTEIN"/>
    <property type="match status" value="1"/>
</dbReference>
<evidence type="ECO:0000256" key="1">
    <source>
        <dbReference type="SAM" id="MobiDB-lite"/>
    </source>
</evidence>
<dbReference type="Gene3D" id="3.10.450.50">
    <property type="match status" value="1"/>
</dbReference>
<organism evidence="2 3">
    <name type="scientific">Ostreobium quekettii</name>
    <dbReference type="NCBI Taxonomy" id="121088"/>
    <lineage>
        <taxon>Eukaryota</taxon>
        <taxon>Viridiplantae</taxon>
        <taxon>Chlorophyta</taxon>
        <taxon>core chlorophytes</taxon>
        <taxon>Ulvophyceae</taxon>
        <taxon>TCBD clade</taxon>
        <taxon>Bryopsidales</taxon>
        <taxon>Ostreobineae</taxon>
        <taxon>Ostreobiaceae</taxon>
        <taxon>Ostreobium</taxon>
    </lineage>
</organism>
<sequence length="470" mass="48433">MEARTAPLTFPPLLRFPYGRVPLLRSPRRKSGGRGRCAARQTGGDPQQDDNGAPPGLKDSLRKGVGKLGTFVDGLKAQNVKISASGSRLTKSLEEDIQGGYFAGGSTNMRAFDSNCVFEDANGCYEGVAEYRENCASLGKVMKDVEVEVLGWREEDDTLTAVWQLTCKLDGPLTPTFESRGETTYTTSGGRVVKHVEAWSTVVPRTPLEITLYGLSDGRPDWLCSGVSRFVILSSSVVVFSSLLTTSVTGEGLQGDFLGSVEGVSYLGFITSLLFELSRGGSKKRKLSAEDALLYAPAERAEGAAAEARKAARLATTAAAKCTSGAGMVTGALEAASPALRNSPVGQEASAAAEEATAAAVEANEASVVAGEAADIASAAATQARADADEASDARVKCDDLTRSGAQEEELNAAREAASQAELKASGSGDEANGAADEANAAALAATSAADKATAAGGKAISAADKLKAA</sequence>
<dbReference type="SUPFAM" id="SSF54427">
    <property type="entry name" value="NTF2-like"/>
    <property type="match status" value="1"/>
</dbReference>
<dbReference type="InterPro" id="IPR032710">
    <property type="entry name" value="NTF2-like_dom_sf"/>
</dbReference>
<dbReference type="AlphaFoldDB" id="A0A8S1J8L5"/>
<dbReference type="PANTHER" id="PTHR34123:SF1">
    <property type="entry name" value="OS04G0578200 PROTEIN"/>
    <property type="match status" value="1"/>
</dbReference>
<accession>A0A8S1J8L5</accession>
<dbReference type="Proteomes" id="UP000708148">
    <property type="component" value="Unassembled WGS sequence"/>
</dbReference>
<name>A0A8S1J8L5_9CHLO</name>
<keyword evidence="3" id="KW-1185">Reference proteome</keyword>
<dbReference type="EMBL" id="CAJHUC010001692">
    <property type="protein sequence ID" value="CAD7702038.1"/>
    <property type="molecule type" value="Genomic_DNA"/>
</dbReference>
<reference evidence="2" key="1">
    <citation type="submission" date="2020-12" db="EMBL/GenBank/DDBJ databases">
        <authorList>
            <person name="Iha C."/>
        </authorList>
    </citation>
    <scope>NUCLEOTIDE SEQUENCE</scope>
</reference>
<comment type="caution">
    <text evidence="2">The sequence shown here is derived from an EMBL/GenBank/DDBJ whole genome shotgun (WGS) entry which is preliminary data.</text>
</comment>
<protein>
    <submittedName>
        <fullName evidence="2">Uncharacterized protein</fullName>
    </submittedName>
</protein>